<evidence type="ECO:0000256" key="12">
    <source>
        <dbReference type="SAM" id="MobiDB-lite"/>
    </source>
</evidence>
<comment type="pathway">
    <text evidence="3 11">Protein modification; protein ubiquitination.</text>
</comment>
<dbReference type="GO" id="GO:0005789">
    <property type="term" value="C:endoplasmic reticulum membrane"/>
    <property type="evidence" value="ECO:0007669"/>
    <property type="project" value="UniProtKB-SubCell"/>
</dbReference>
<evidence type="ECO:0000256" key="3">
    <source>
        <dbReference type="ARBA" id="ARBA00004906"/>
    </source>
</evidence>
<keyword evidence="11" id="KW-1133">Transmembrane helix</keyword>
<dbReference type="STRING" id="1088818.A0A2I0ATG6"/>
<dbReference type="GO" id="GO:0006511">
    <property type="term" value="P:ubiquitin-dependent protein catabolic process"/>
    <property type="evidence" value="ECO:0007669"/>
    <property type="project" value="UniProtKB-UniRule"/>
</dbReference>
<dbReference type="GO" id="GO:0008270">
    <property type="term" value="F:zinc ion binding"/>
    <property type="evidence" value="ECO:0007669"/>
    <property type="project" value="UniProtKB-KW"/>
</dbReference>
<dbReference type="PANTHER" id="PTHR12313">
    <property type="entry name" value="E3 UBIQUITIN-PROTEIN LIGASE RNF5-RELATED"/>
    <property type="match status" value="1"/>
</dbReference>
<organism evidence="14 15">
    <name type="scientific">Apostasia shenzhenica</name>
    <dbReference type="NCBI Taxonomy" id="1088818"/>
    <lineage>
        <taxon>Eukaryota</taxon>
        <taxon>Viridiplantae</taxon>
        <taxon>Streptophyta</taxon>
        <taxon>Embryophyta</taxon>
        <taxon>Tracheophyta</taxon>
        <taxon>Spermatophyta</taxon>
        <taxon>Magnoliopsida</taxon>
        <taxon>Liliopsida</taxon>
        <taxon>Asparagales</taxon>
        <taxon>Orchidaceae</taxon>
        <taxon>Apostasioideae</taxon>
        <taxon>Apostasia</taxon>
    </lineage>
</organism>
<dbReference type="GO" id="GO:0061630">
    <property type="term" value="F:ubiquitin protein ligase activity"/>
    <property type="evidence" value="ECO:0007669"/>
    <property type="project" value="UniProtKB-UniRule"/>
</dbReference>
<dbReference type="CDD" id="cd16534">
    <property type="entry name" value="RING-HC_RNF5-like"/>
    <property type="match status" value="1"/>
</dbReference>
<evidence type="ECO:0000256" key="11">
    <source>
        <dbReference type="RuleBase" id="RU369090"/>
    </source>
</evidence>
<dbReference type="EC" id="2.3.2.27" evidence="11"/>
<name>A0A2I0ATG6_9ASPA</name>
<dbReference type="EMBL" id="KZ451950">
    <property type="protein sequence ID" value="PKA58829.1"/>
    <property type="molecule type" value="Genomic_DNA"/>
</dbReference>
<feature type="compositionally biased region" description="Pro residues" evidence="12">
    <location>
        <begin position="144"/>
        <end position="155"/>
    </location>
</feature>
<dbReference type="SMART" id="SM00184">
    <property type="entry name" value="RING"/>
    <property type="match status" value="1"/>
</dbReference>
<comment type="subcellular location">
    <subcellularLocation>
        <location evidence="2">Endomembrane system</location>
    </subcellularLocation>
    <subcellularLocation>
        <location evidence="11">Endoplasmic reticulum membrane</location>
        <topology evidence="11">Single-pass type IV membrane protein</topology>
    </subcellularLocation>
</comment>
<keyword evidence="4 11" id="KW-0808">Transferase</keyword>
<evidence type="ECO:0000256" key="10">
    <source>
        <dbReference type="PROSITE-ProRule" id="PRU00175"/>
    </source>
</evidence>
<dbReference type="AlphaFoldDB" id="A0A2I0ATG6"/>
<feature type="transmembrane region" description="Helical" evidence="11">
    <location>
        <begin position="225"/>
        <end position="243"/>
    </location>
</feature>
<dbReference type="OrthoDB" id="6270329at2759"/>
<reference evidence="14 15" key="1">
    <citation type="journal article" date="2017" name="Nature">
        <title>The Apostasia genome and the evolution of orchids.</title>
        <authorList>
            <person name="Zhang G.Q."/>
            <person name="Liu K.W."/>
            <person name="Li Z."/>
            <person name="Lohaus R."/>
            <person name="Hsiao Y.Y."/>
            <person name="Niu S.C."/>
            <person name="Wang J.Y."/>
            <person name="Lin Y.C."/>
            <person name="Xu Q."/>
            <person name="Chen L.J."/>
            <person name="Yoshida K."/>
            <person name="Fujiwara S."/>
            <person name="Wang Z.W."/>
            <person name="Zhang Y.Q."/>
            <person name="Mitsuda N."/>
            <person name="Wang M."/>
            <person name="Liu G.H."/>
            <person name="Pecoraro L."/>
            <person name="Huang H.X."/>
            <person name="Xiao X.J."/>
            <person name="Lin M."/>
            <person name="Wu X.Y."/>
            <person name="Wu W.L."/>
            <person name="Chen Y.Y."/>
            <person name="Chang S.B."/>
            <person name="Sakamoto S."/>
            <person name="Ohme-Takagi M."/>
            <person name="Yagi M."/>
            <person name="Zeng S.J."/>
            <person name="Shen C.Y."/>
            <person name="Yeh C.M."/>
            <person name="Luo Y.B."/>
            <person name="Tsai W.C."/>
            <person name="Van de Peer Y."/>
            <person name="Liu Z.J."/>
        </authorList>
    </citation>
    <scope>NUCLEOTIDE SEQUENCE [LARGE SCALE GENOMIC DNA]</scope>
    <source>
        <strain evidence="15">cv. Shenzhen</strain>
        <tissue evidence="14">Stem</tissue>
    </source>
</reference>
<dbReference type="InterPro" id="IPR001841">
    <property type="entry name" value="Znf_RING"/>
</dbReference>
<dbReference type="Gene3D" id="3.30.40.10">
    <property type="entry name" value="Zinc/RING finger domain, C3HC4 (zinc finger)"/>
    <property type="match status" value="1"/>
</dbReference>
<evidence type="ECO:0000313" key="14">
    <source>
        <dbReference type="EMBL" id="PKA58829.1"/>
    </source>
</evidence>
<keyword evidence="15" id="KW-1185">Reference proteome</keyword>
<dbReference type="Pfam" id="PF00097">
    <property type="entry name" value="zf-C3HC4"/>
    <property type="match status" value="1"/>
</dbReference>
<evidence type="ECO:0000256" key="4">
    <source>
        <dbReference type="ARBA" id="ARBA00022679"/>
    </source>
</evidence>
<feature type="domain" description="RING-type" evidence="13">
    <location>
        <begin position="47"/>
        <end position="94"/>
    </location>
</feature>
<dbReference type="Proteomes" id="UP000236161">
    <property type="component" value="Unassembled WGS sequence"/>
</dbReference>
<accession>A0A2I0ATG6</accession>
<feature type="region of interest" description="Disordered" evidence="12">
    <location>
        <begin position="132"/>
        <end position="161"/>
    </location>
</feature>
<proteinExistence type="predicted"/>
<dbReference type="PROSITE" id="PS00518">
    <property type="entry name" value="ZF_RING_1"/>
    <property type="match status" value="1"/>
</dbReference>
<evidence type="ECO:0000256" key="2">
    <source>
        <dbReference type="ARBA" id="ARBA00004308"/>
    </source>
</evidence>
<feature type="transmembrane region" description="Helical" evidence="11">
    <location>
        <begin position="168"/>
        <end position="189"/>
    </location>
</feature>
<dbReference type="InterPro" id="IPR018957">
    <property type="entry name" value="Znf_C3HC4_RING-type"/>
</dbReference>
<evidence type="ECO:0000256" key="7">
    <source>
        <dbReference type="ARBA" id="ARBA00022786"/>
    </source>
</evidence>
<keyword evidence="8 11" id="KW-0862">Zinc</keyword>
<keyword evidence="11" id="KW-0256">Endoplasmic reticulum</keyword>
<comment type="function">
    <text evidence="11">E3 ubiquitin-protein ligase.</text>
</comment>
<protein>
    <recommendedName>
        <fullName evidence="11">E3 ubiquitin-protein ligase RMA</fullName>
        <ecNumber evidence="11">2.3.2.27</ecNumber>
    </recommendedName>
    <alternativeName>
        <fullName evidence="11">Protein RING membrane-anchor</fullName>
    </alternativeName>
    <alternativeName>
        <fullName evidence="11">RING-type E3 ubiquitin transferase RMA</fullName>
    </alternativeName>
</protein>
<comment type="domain">
    <text evidence="11">The RING-type zinc finger domain is responsible for E3 ligase activity.</text>
</comment>
<dbReference type="SUPFAM" id="SSF57850">
    <property type="entry name" value="RING/U-box"/>
    <property type="match status" value="1"/>
</dbReference>
<evidence type="ECO:0000256" key="6">
    <source>
        <dbReference type="ARBA" id="ARBA00022771"/>
    </source>
</evidence>
<evidence type="ECO:0000256" key="1">
    <source>
        <dbReference type="ARBA" id="ARBA00000900"/>
    </source>
</evidence>
<dbReference type="UniPathway" id="UPA00143"/>
<dbReference type="GO" id="GO:0016567">
    <property type="term" value="P:protein ubiquitination"/>
    <property type="evidence" value="ECO:0007669"/>
    <property type="project" value="UniProtKB-UniPathway"/>
</dbReference>
<keyword evidence="6 10" id="KW-0863">Zinc-finger</keyword>
<dbReference type="InterPro" id="IPR017907">
    <property type="entry name" value="Znf_RING_CS"/>
</dbReference>
<evidence type="ECO:0000313" key="15">
    <source>
        <dbReference type="Proteomes" id="UP000236161"/>
    </source>
</evidence>
<dbReference type="InterPro" id="IPR045103">
    <property type="entry name" value="RNF5/RNF185-like"/>
</dbReference>
<dbReference type="PROSITE" id="PS50089">
    <property type="entry name" value="ZF_RING_2"/>
    <property type="match status" value="1"/>
</dbReference>
<gene>
    <name evidence="14" type="primary">RMA1</name>
    <name evidence="14" type="ORF">AXF42_Ash000922</name>
</gene>
<comment type="caution">
    <text evidence="11">Lacks conserved residue(s) required for the propagation of feature annotation.</text>
</comment>
<evidence type="ECO:0000256" key="9">
    <source>
        <dbReference type="ARBA" id="ARBA00023136"/>
    </source>
</evidence>
<keyword evidence="7 11" id="KW-0833">Ubl conjugation pathway</keyword>
<evidence type="ECO:0000256" key="8">
    <source>
        <dbReference type="ARBA" id="ARBA00022833"/>
    </source>
</evidence>
<keyword evidence="5 11" id="KW-0479">Metal-binding</keyword>
<evidence type="ECO:0000259" key="13">
    <source>
        <dbReference type="PROSITE" id="PS50089"/>
    </source>
</evidence>
<comment type="catalytic activity">
    <reaction evidence="1 11">
        <text>S-ubiquitinyl-[E2 ubiquitin-conjugating enzyme]-L-cysteine + [acceptor protein]-L-lysine = [E2 ubiquitin-conjugating enzyme]-L-cysteine + N(6)-ubiquitinyl-[acceptor protein]-L-lysine.</text>
        <dbReference type="EC" id="2.3.2.27"/>
    </reaction>
</comment>
<sequence>MEVDRTFGSCFPDLIVDPSADHEPSLKKSTPCSSNDVAAPAKACFDCNICLDFAAAPVVTLCGHLYCWPCIYRWLHLDTAGIAGHGHRQCPVCKTPLSESFLVPLYGCGLDAKSHVRHLDIPGRPKEHQSLFSSAAAVDRHRPPPPPPPSSPSPSPYQNYPRENHTGVLHSTAGVVLGEMAFAILPWAFGNRQDFFASLYLSPSAAAVSSGRPSWRRREQMAESWLHQLWVFLFCFAVLFLFFL</sequence>
<keyword evidence="11" id="KW-0812">Transmembrane</keyword>
<keyword evidence="9 11" id="KW-0472">Membrane</keyword>
<dbReference type="InterPro" id="IPR013083">
    <property type="entry name" value="Znf_RING/FYVE/PHD"/>
</dbReference>
<evidence type="ECO:0000256" key="5">
    <source>
        <dbReference type="ARBA" id="ARBA00022723"/>
    </source>
</evidence>